<dbReference type="InterPro" id="IPR011059">
    <property type="entry name" value="Metal-dep_hydrolase_composite"/>
</dbReference>
<dbReference type="InterPro" id="IPR006680">
    <property type="entry name" value="Amidohydro-rel"/>
</dbReference>
<dbReference type="GeneID" id="36595301"/>
<evidence type="ECO:0000259" key="1">
    <source>
        <dbReference type="Pfam" id="PF01979"/>
    </source>
</evidence>
<dbReference type="Gene3D" id="2.30.40.10">
    <property type="entry name" value="Urease, subunit C, domain 1"/>
    <property type="match status" value="1"/>
</dbReference>
<dbReference type="Proteomes" id="UP000235371">
    <property type="component" value="Unassembled WGS sequence"/>
</dbReference>
<dbReference type="PANTHER" id="PTHR43135:SF3">
    <property type="entry name" value="ALPHA-D-RIBOSE 1-METHYLPHOSPHONATE 5-TRIPHOSPHATE DIPHOSPHATASE"/>
    <property type="match status" value="1"/>
</dbReference>
<accession>A0A2J6SVQ4</accession>
<dbReference type="Pfam" id="PF01979">
    <property type="entry name" value="Amidohydro_1"/>
    <property type="match status" value="1"/>
</dbReference>
<evidence type="ECO:0000313" key="2">
    <source>
        <dbReference type="EMBL" id="PMD54858.1"/>
    </source>
</evidence>
<dbReference type="SUPFAM" id="SSF51556">
    <property type="entry name" value="Metallo-dependent hydrolases"/>
    <property type="match status" value="2"/>
</dbReference>
<dbReference type="InterPro" id="IPR051781">
    <property type="entry name" value="Metallo-dep_Hydrolase"/>
</dbReference>
<dbReference type="GO" id="GO:0016810">
    <property type="term" value="F:hydrolase activity, acting on carbon-nitrogen (but not peptide) bonds"/>
    <property type="evidence" value="ECO:0007669"/>
    <property type="project" value="InterPro"/>
</dbReference>
<dbReference type="RefSeq" id="XP_024731762.1">
    <property type="nucleotide sequence ID" value="XM_024887225.1"/>
</dbReference>
<sequence length="463" mass="50947">MDKTVITKALVFDGSSLHRGPRHCHVHLDDDIEKVSRLLFQLAKAGVTTALDMGHFTGPVQDSLRSSSVMADAASPGPSQPAQSWLMCLVRVRKSRAAVAVTEATGTVSACFQKRIDWQNPGVAEDTNPVWLRPSPPLLPYEAPWAQSPNNDIRYTKNAWKQDAAVIARLYDEIQRNGFPHLQTHLTDADFREARGILRGMDAGRRQVANDRALEIIHSQKSLMSQKYQRRYPLPMALTASNVPGHPTRDHLHHTAPNLDLLDPRTEINLAMAESITTEITLATALIDTLETDRDAIIEARKRGMLTVAHAARNGALEMAQEGKVDIVTHVPLDIPLEDAATKLMKEEGRVCVPTLVMEGTMANGKVFPGLKYSAAKESVTRIHKAALHRELELLVDARLSNEEALRAATSLTAEWFRLSDRGAITVGKRADMVLVGGNPADDIAGTKNVKRVWIGREEVPLG</sequence>
<dbReference type="PANTHER" id="PTHR43135">
    <property type="entry name" value="ALPHA-D-RIBOSE 1-METHYLPHOSPHONATE 5-TRIPHOSPHATE DIPHOSPHATASE"/>
    <property type="match status" value="1"/>
</dbReference>
<gene>
    <name evidence="2" type="ORF">K444DRAFT_666824</name>
</gene>
<dbReference type="AlphaFoldDB" id="A0A2J6SVQ4"/>
<name>A0A2J6SVQ4_9HELO</name>
<dbReference type="InParanoid" id="A0A2J6SVQ4"/>
<protein>
    <recommendedName>
        <fullName evidence="1">Amidohydrolase-related domain-containing protein</fullName>
    </recommendedName>
</protein>
<reference evidence="2 3" key="1">
    <citation type="submission" date="2016-04" db="EMBL/GenBank/DDBJ databases">
        <title>A degradative enzymes factory behind the ericoid mycorrhizal symbiosis.</title>
        <authorList>
            <consortium name="DOE Joint Genome Institute"/>
            <person name="Martino E."/>
            <person name="Morin E."/>
            <person name="Grelet G."/>
            <person name="Kuo A."/>
            <person name="Kohler A."/>
            <person name="Daghino S."/>
            <person name="Barry K."/>
            <person name="Choi C."/>
            <person name="Cichocki N."/>
            <person name="Clum A."/>
            <person name="Copeland A."/>
            <person name="Hainaut M."/>
            <person name="Haridas S."/>
            <person name="Labutti K."/>
            <person name="Lindquist E."/>
            <person name="Lipzen A."/>
            <person name="Khouja H.-R."/>
            <person name="Murat C."/>
            <person name="Ohm R."/>
            <person name="Olson A."/>
            <person name="Spatafora J."/>
            <person name="Veneault-Fourrey C."/>
            <person name="Henrissat B."/>
            <person name="Grigoriev I."/>
            <person name="Martin F."/>
            <person name="Perotto S."/>
        </authorList>
    </citation>
    <scope>NUCLEOTIDE SEQUENCE [LARGE SCALE GENOMIC DNA]</scope>
    <source>
        <strain evidence="2 3">E</strain>
    </source>
</reference>
<keyword evidence="3" id="KW-1185">Reference proteome</keyword>
<proteinExistence type="predicted"/>
<dbReference type="OrthoDB" id="194468at2759"/>
<dbReference type="EMBL" id="KZ613856">
    <property type="protein sequence ID" value="PMD54858.1"/>
    <property type="molecule type" value="Genomic_DNA"/>
</dbReference>
<evidence type="ECO:0000313" key="3">
    <source>
        <dbReference type="Proteomes" id="UP000235371"/>
    </source>
</evidence>
<dbReference type="InterPro" id="IPR032466">
    <property type="entry name" value="Metal_Hydrolase"/>
</dbReference>
<dbReference type="Gene3D" id="3.20.20.140">
    <property type="entry name" value="Metal-dependent hydrolases"/>
    <property type="match status" value="2"/>
</dbReference>
<organism evidence="2 3">
    <name type="scientific">Hyaloscypha bicolor E</name>
    <dbReference type="NCBI Taxonomy" id="1095630"/>
    <lineage>
        <taxon>Eukaryota</taxon>
        <taxon>Fungi</taxon>
        <taxon>Dikarya</taxon>
        <taxon>Ascomycota</taxon>
        <taxon>Pezizomycotina</taxon>
        <taxon>Leotiomycetes</taxon>
        <taxon>Helotiales</taxon>
        <taxon>Hyaloscyphaceae</taxon>
        <taxon>Hyaloscypha</taxon>
        <taxon>Hyaloscypha bicolor</taxon>
    </lineage>
</organism>
<feature type="domain" description="Amidohydrolase-related" evidence="1">
    <location>
        <begin position="385"/>
        <end position="455"/>
    </location>
</feature>
<dbReference type="STRING" id="1095630.A0A2J6SVQ4"/>